<sequence>MKYILIITLIIMFVPPVRRFVFQLLVGRQLVKEQKRQAEAFSKRREGEIRVEKRPTKNTEPPYRGGEYVDYEEVK</sequence>
<proteinExistence type="predicted"/>
<organism evidence="1 2">
    <name type="scientific">Spirosoma utsteinense</name>
    <dbReference type="NCBI Taxonomy" id="2585773"/>
    <lineage>
        <taxon>Bacteria</taxon>
        <taxon>Pseudomonadati</taxon>
        <taxon>Bacteroidota</taxon>
        <taxon>Cytophagia</taxon>
        <taxon>Cytophagales</taxon>
        <taxon>Cytophagaceae</taxon>
        <taxon>Spirosoma</taxon>
    </lineage>
</organism>
<gene>
    <name evidence="1" type="ORF">FH603_2122</name>
</gene>
<keyword evidence="2" id="KW-1185">Reference proteome</keyword>
<accession>A0ABR6W4T1</accession>
<dbReference type="EMBL" id="VFIA01000010">
    <property type="protein sequence ID" value="MBC3791616.1"/>
    <property type="molecule type" value="Genomic_DNA"/>
</dbReference>
<dbReference type="RefSeq" id="WP_186737407.1">
    <property type="nucleotide sequence ID" value="NZ_VFIA01000010.1"/>
</dbReference>
<evidence type="ECO:0000313" key="1">
    <source>
        <dbReference type="EMBL" id="MBC3791616.1"/>
    </source>
</evidence>
<dbReference type="Proteomes" id="UP000700732">
    <property type="component" value="Unassembled WGS sequence"/>
</dbReference>
<reference evidence="1 2" key="1">
    <citation type="submission" date="2019-06" db="EMBL/GenBank/DDBJ databases">
        <title>Spirosoma utsteinense sp. nov. isolated from Antarctic ice-free soils.</title>
        <authorList>
            <person name="Tahon G."/>
        </authorList>
    </citation>
    <scope>NUCLEOTIDE SEQUENCE [LARGE SCALE GENOMIC DNA]</scope>
    <source>
        <strain evidence="1 2">LMG 31447</strain>
    </source>
</reference>
<evidence type="ECO:0000313" key="2">
    <source>
        <dbReference type="Proteomes" id="UP000700732"/>
    </source>
</evidence>
<name>A0ABR6W4T1_9BACT</name>
<protein>
    <submittedName>
        <fullName evidence="1">UPF0716 family protein affecting phage T7 exclusion</fullName>
    </submittedName>
</protein>
<comment type="caution">
    <text evidence="1">The sequence shown here is derived from an EMBL/GenBank/DDBJ whole genome shotgun (WGS) entry which is preliminary data.</text>
</comment>